<feature type="signal peptide" evidence="2">
    <location>
        <begin position="1"/>
        <end position="24"/>
    </location>
</feature>
<accession>A0A239J5K9</accession>
<evidence type="ECO:0000313" key="3">
    <source>
        <dbReference type="EMBL" id="SNT01100.1"/>
    </source>
</evidence>
<name>A0A239J5K9_9ACTN</name>
<dbReference type="Proteomes" id="UP000198415">
    <property type="component" value="Unassembled WGS sequence"/>
</dbReference>
<evidence type="ECO:0000256" key="2">
    <source>
        <dbReference type="SAM" id="SignalP"/>
    </source>
</evidence>
<sequence>MREFAMTGLAVAAGLVIGAGPAAASSGSPAAPRATTQAPAAAQANGKATTADFSERIVGFYRSARACRKIGKGGEFRHRWDDFDCYPIRHGLRRGNWVLKAYYDLDGGEDYSGNSYGGPQAGPYGGAPQAGPYGGAPQNDPYGGAPQNDPYGPQSSPYANPYGGGSGNLGQGPWAIN</sequence>
<feature type="region of interest" description="Disordered" evidence="1">
    <location>
        <begin position="114"/>
        <end position="177"/>
    </location>
</feature>
<keyword evidence="2" id="KW-0732">Signal</keyword>
<keyword evidence="4" id="KW-1185">Reference proteome</keyword>
<reference evidence="3 4" key="1">
    <citation type="submission" date="2017-06" db="EMBL/GenBank/DDBJ databases">
        <authorList>
            <person name="Kim H.J."/>
            <person name="Triplett B.A."/>
        </authorList>
    </citation>
    <scope>NUCLEOTIDE SEQUENCE [LARGE SCALE GENOMIC DNA]</scope>
    <source>
        <strain evidence="3 4">DSM 43151</strain>
    </source>
</reference>
<evidence type="ECO:0000313" key="4">
    <source>
        <dbReference type="Proteomes" id="UP000198415"/>
    </source>
</evidence>
<gene>
    <name evidence="3" type="ORF">SAMN06264365_1335</name>
</gene>
<organism evidence="3 4">
    <name type="scientific">Actinoplanes regularis</name>
    <dbReference type="NCBI Taxonomy" id="52697"/>
    <lineage>
        <taxon>Bacteria</taxon>
        <taxon>Bacillati</taxon>
        <taxon>Actinomycetota</taxon>
        <taxon>Actinomycetes</taxon>
        <taxon>Micromonosporales</taxon>
        <taxon>Micromonosporaceae</taxon>
        <taxon>Actinoplanes</taxon>
    </lineage>
</organism>
<dbReference type="EMBL" id="FZNR01000033">
    <property type="protein sequence ID" value="SNT01100.1"/>
    <property type="molecule type" value="Genomic_DNA"/>
</dbReference>
<feature type="compositionally biased region" description="Gly residues" evidence="1">
    <location>
        <begin position="115"/>
        <end position="125"/>
    </location>
</feature>
<evidence type="ECO:0000256" key="1">
    <source>
        <dbReference type="SAM" id="MobiDB-lite"/>
    </source>
</evidence>
<feature type="chain" id="PRO_5013076970" evidence="2">
    <location>
        <begin position="25"/>
        <end position="177"/>
    </location>
</feature>
<feature type="region of interest" description="Disordered" evidence="1">
    <location>
        <begin position="26"/>
        <end position="47"/>
    </location>
</feature>
<protein>
    <submittedName>
        <fullName evidence="3">Uncharacterized protein</fullName>
    </submittedName>
</protein>
<feature type="compositionally biased region" description="Low complexity" evidence="1">
    <location>
        <begin position="126"/>
        <end position="138"/>
    </location>
</feature>
<dbReference type="AlphaFoldDB" id="A0A239J5K9"/>
<proteinExistence type="predicted"/>